<keyword evidence="1" id="KW-0805">Transcription regulation</keyword>
<keyword evidence="7" id="KW-0240">DNA-directed RNA polymerase</keyword>
<evidence type="ECO:0000256" key="3">
    <source>
        <dbReference type="ARBA" id="ARBA00023125"/>
    </source>
</evidence>
<evidence type="ECO:0000259" key="6">
    <source>
        <dbReference type="Pfam" id="PF04542"/>
    </source>
</evidence>
<dbReference type="InterPro" id="IPR007627">
    <property type="entry name" value="RNA_pol_sigma70_r2"/>
</dbReference>
<dbReference type="InterPro" id="IPR014284">
    <property type="entry name" value="RNA_pol_sigma-70_dom"/>
</dbReference>
<feature type="domain" description="RNA polymerase sigma-70 region 2" evidence="6">
    <location>
        <begin position="37"/>
        <end position="101"/>
    </location>
</feature>
<dbReference type="GO" id="GO:0000428">
    <property type="term" value="C:DNA-directed RNA polymerase complex"/>
    <property type="evidence" value="ECO:0007669"/>
    <property type="project" value="UniProtKB-KW"/>
</dbReference>
<proteinExistence type="predicted"/>
<keyword evidence="3" id="KW-0238">DNA-binding</keyword>
<organism evidence="7">
    <name type="scientific">uncultured Caudovirales phage</name>
    <dbReference type="NCBI Taxonomy" id="2100421"/>
    <lineage>
        <taxon>Viruses</taxon>
        <taxon>Duplodnaviria</taxon>
        <taxon>Heunggongvirae</taxon>
        <taxon>Uroviricota</taxon>
        <taxon>Caudoviricetes</taxon>
        <taxon>Peduoviridae</taxon>
        <taxon>Maltschvirus</taxon>
        <taxon>Maltschvirus maltsch</taxon>
    </lineage>
</organism>
<dbReference type="GO" id="GO:0006352">
    <property type="term" value="P:DNA-templated transcription initiation"/>
    <property type="evidence" value="ECO:0007669"/>
    <property type="project" value="InterPro"/>
</dbReference>
<dbReference type="InterPro" id="IPR013325">
    <property type="entry name" value="RNA_pol_sigma_r2"/>
</dbReference>
<dbReference type="PANTHER" id="PTHR43133">
    <property type="entry name" value="RNA POLYMERASE ECF-TYPE SIGMA FACTO"/>
    <property type="match status" value="1"/>
</dbReference>
<evidence type="ECO:0000313" key="7">
    <source>
        <dbReference type="EMBL" id="CAB4159213.1"/>
    </source>
</evidence>
<dbReference type="InterPro" id="IPR039425">
    <property type="entry name" value="RNA_pol_sigma-70-like"/>
</dbReference>
<evidence type="ECO:0000256" key="2">
    <source>
        <dbReference type="ARBA" id="ARBA00023082"/>
    </source>
</evidence>
<dbReference type="GO" id="GO:0003677">
    <property type="term" value="F:DNA binding"/>
    <property type="evidence" value="ECO:0007669"/>
    <property type="project" value="UniProtKB-KW"/>
</dbReference>
<evidence type="ECO:0000256" key="4">
    <source>
        <dbReference type="ARBA" id="ARBA00023163"/>
    </source>
</evidence>
<gene>
    <name evidence="7" type="ORF">UFOVP699_73</name>
</gene>
<dbReference type="EMBL" id="LR796670">
    <property type="protein sequence ID" value="CAB4159213.1"/>
    <property type="molecule type" value="Genomic_DNA"/>
</dbReference>
<keyword evidence="2" id="KW-0731">Sigma factor</keyword>
<keyword evidence="4" id="KW-0804">Transcription</keyword>
<dbReference type="Pfam" id="PF04542">
    <property type="entry name" value="Sigma70_r2"/>
    <property type="match status" value="1"/>
</dbReference>
<feature type="coiled-coil region" evidence="5">
    <location>
        <begin position="7"/>
        <end position="37"/>
    </location>
</feature>
<dbReference type="GO" id="GO:0016987">
    <property type="term" value="F:sigma factor activity"/>
    <property type="evidence" value="ECO:0007669"/>
    <property type="project" value="UniProtKB-KW"/>
</dbReference>
<dbReference type="SUPFAM" id="SSF88946">
    <property type="entry name" value="Sigma2 domain of RNA polymerase sigma factors"/>
    <property type="match status" value="1"/>
</dbReference>
<reference evidence="7" key="1">
    <citation type="submission" date="2020-04" db="EMBL/GenBank/DDBJ databases">
        <authorList>
            <person name="Chiriac C."/>
            <person name="Salcher M."/>
            <person name="Ghai R."/>
            <person name="Kavagutti S V."/>
        </authorList>
    </citation>
    <scope>NUCLEOTIDE SEQUENCE</scope>
</reference>
<keyword evidence="5" id="KW-0175">Coiled coil</keyword>
<evidence type="ECO:0000256" key="1">
    <source>
        <dbReference type="ARBA" id="ARBA00023015"/>
    </source>
</evidence>
<dbReference type="PANTHER" id="PTHR43133:SF8">
    <property type="entry name" value="RNA POLYMERASE SIGMA FACTOR HI_1459-RELATED"/>
    <property type="match status" value="1"/>
</dbReference>
<name>A0A6J5NK41_9CAUD</name>
<accession>A0A6J5NK41</accession>
<dbReference type="NCBIfam" id="TIGR02937">
    <property type="entry name" value="sigma70-ECF"/>
    <property type="match status" value="1"/>
</dbReference>
<protein>
    <submittedName>
        <fullName evidence="7">RpoE DNA-directed RNA polymerase specialized sigma subunit, sigma24 homolog</fullName>
    </submittedName>
</protein>
<sequence>MGYESNNNKINERIQEISEKLLKNENTEKERNELAELIYPKLKYYIWKYCKNEFDTEEALQWTLKKIFKNIAQFDFEKGRFTTWIYTIARNETLFYLHHQKKNSHYDIDSVYSKVDKPDDFAESISGHADVDEIYDTTINEIYLIEDPLLKNIAIDKMIKNKKVKQIAIDYEINENTVKTKLRKIRSDIRSSVLQKNPHFKEKIQALL</sequence>
<evidence type="ECO:0000256" key="5">
    <source>
        <dbReference type="SAM" id="Coils"/>
    </source>
</evidence>
<dbReference type="Gene3D" id="1.10.1740.10">
    <property type="match status" value="1"/>
</dbReference>